<dbReference type="eggNOG" id="ENOG502SPCK">
    <property type="taxonomic scope" value="Eukaryota"/>
</dbReference>
<dbReference type="Proteomes" id="UP000014074">
    <property type="component" value="Unassembled WGS sequence"/>
</dbReference>
<evidence type="ECO:0000313" key="1">
    <source>
        <dbReference type="EMBL" id="EON98599.1"/>
    </source>
</evidence>
<organism evidence="1 2">
    <name type="scientific">Phaeoacremonium minimum (strain UCR-PA7)</name>
    <name type="common">Esca disease fungus</name>
    <name type="synonym">Togninia minima</name>
    <dbReference type="NCBI Taxonomy" id="1286976"/>
    <lineage>
        <taxon>Eukaryota</taxon>
        <taxon>Fungi</taxon>
        <taxon>Dikarya</taxon>
        <taxon>Ascomycota</taxon>
        <taxon>Pezizomycotina</taxon>
        <taxon>Sordariomycetes</taxon>
        <taxon>Sordariomycetidae</taxon>
        <taxon>Togniniales</taxon>
        <taxon>Togniniaceae</taxon>
        <taxon>Phaeoacremonium</taxon>
    </lineage>
</organism>
<protein>
    <submittedName>
        <fullName evidence="1">Putative nad dependent epimerase dehydratase family protein</fullName>
    </submittedName>
</protein>
<dbReference type="EMBL" id="KB933210">
    <property type="protein sequence ID" value="EON98599.1"/>
    <property type="molecule type" value="Genomic_DNA"/>
</dbReference>
<gene>
    <name evidence="1" type="ORF">UCRPA7_5897</name>
</gene>
<name>R8BH39_PHAM7</name>
<dbReference type="HOGENOM" id="CLU_007383_12_0_1"/>
<dbReference type="AlphaFoldDB" id="R8BH39"/>
<dbReference type="GeneID" id="19326498"/>
<dbReference type="RefSeq" id="XP_007916632.1">
    <property type="nucleotide sequence ID" value="XM_007918441.1"/>
</dbReference>
<sequence length="240" mass="27246">MWPYGEVRDTDSVFEKEKQLGETSSVRADYILTSQETNILVVEEAKSQGVTAFNVPVPTIYGRGTGVEKKLSASIPAYIRTSIKNKTVHKFEKDSRPPAAHISDMTDFYVRLVDKILRKESIPSGENGYYFVMAHRIPWWTVMQRIADGLHARGLVEDPRVQVWSSYETAAEQLGFPPQHVKAMGTCDVHVIPVNAFRLGWQPQWDEKRFLGSIDDEIQAVQELDTFKPTIFDAIMPSKN</sequence>
<accession>R8BH39</accession>
<dbReference type="OrthoDB" id="10262413at2759"/>
<keyword evidence="2" id="KW-1185">Reference proteome</keyword>
<proteinExistence type="predicted"/>
<dbReference type="KEGG" id="tmn:UCRPA7_5897"/>
<evidence type="ECO:0000313" key="2">
    <source>
        <dbReference type="Proteomes" id="UP000014074"/>
    </source>
</evidence>
<reference evidence="2" key="1">
    <citation type="journal article" date="2013" name="Genome Announc.">
        <title>Draft genome sequence of the ascomycete Phaeoacremonium aleophilum strain UCR-PA7, a causal agent of the esca disease complex in grapevines.</title>
        <authorList>
            <person name="Blanco-Ulate B."/>
            <person name="Rolshausen P."/>
            <person name="Cantu D."/>
        </authorList>
    </citation>
    <scope>NUCLEOTIDE SEQUENCE [LARGE SCALE GENOMIC DNA]</scope>
    <source>
        <strain evidence="2">UCR-PA7</strain>
    </source>
</reference>